<keyword evidence="1" id="KW-0732">Signal</keyword>
<dbReference type="EMBL" id="CP101508">
    <property type="protein sequence ID" value="UTV26866.1"/>
    <property type="molecule type" value="Genomic_DNA"/>
</dbReference>
<evidence type="ECO:0000313" key="2">
    <source>
        <dbReference type="EMBL" id="UTV26866.1"/>
    </source>
</evidence>
<protein>
    <recommendedName>
        <fullName evidence="4">DUF3316 domain-containing protein</fullName>
    </recommendedName>
</protein>
<name>A0ABY5GCE5_9GAMM</name>
<feature type="signal peptide" evidence="1">
    <location>
        <begin position="1"/>
        <end position="23"/>
    </location>
</feature>
<reference evidence="2" key="1">
    <citation type="submission" date="2022-07" db="EMBL/GenBank/DDBJ databases">
        <title>Genome sequencing of Photobacterium atrarenae GJH2-4.</title>
        <authorList>
            <person name="Park S.-J."/>
        </authorList>
    </citation>
    <scope>NUCLEOTIDE SEQUENCE</scope>
    <source>
        <strain evidence="2">GJH2-4</strain>
    </source>
</reference>
<evidence type="ECO:0000256" key="1">
    <source>
        <dbReference type="SAM" id="SignalP"/>
    </source>
</evidence>
<evidence type="ECO:0000313" key="3">
    <source>
        <dbReference type="Proteomes" id="UP001057998"/>
    </source>
</evidence>
<feature type="chain" id="PRO_5047154663" description="DUF3316 domain-containing protein" evidence="1">
    <location>
        <begin position="24"/>
        <end position="100"/>
    </location>
</feature>
<sequence>MKSYHRGLCALGLLVVCAGTVIAGETRGTAEQITRAQAESMSLQQQRYYFVEDSHGLAQLDEKISQRIGQGSSSHYHVVYFMPQRDRDIHQALVTEYVVR</sequence>
<gene>
    <name evidence="2" type="ORF">NNL38_10945</name>
</gene>
<evidence type="ECO:0008006" key="4">
    <source>
        <dbReference type="Google" id="ProtNLM"/>
    </source>
</evidence>
<dbReference type="RefSeq" id="WP_255388074.1">
    <property type="nucleotide sequence ID" value="NZ_CP101508.1"/>
</dbReference>
<accession>A0ABY5GCE5</accession>
<dbReference type="Proteomes" id="UP001057998">
    <property type="component" value="Chromosome 1"/>
</dbReference>
<proteinExistence type="predicted"/>
<organism evidence="2 3">
    <name type="scientific">Photobacterium atrarenae</name>
    <dbReference type="NCBI Taxonomy" id="865757"/>
    <lineage>
        <taxon>Bacteria</taxon>
        <taxon>Pseudomonadati</taxon>
        <taxon>Pseudomonadota</taxon>
        <taxon>Gammaproteobacteria</taxon>
        <taxon>Vibrionales</taxon>
        <taxon>Vibrionaceae</taxon>
        <taxon>Photobacterium</taxon>
    </lineage>
</organism>
<keyword evidence="3" id="KW-1185">Reference proteome</keyword>